<comment type="caution">
    <text evidence="2">The sequence shown here is derived from an EMBL/GenBank/DDBJ whole genome shotgun (WGS) entry which is preliminary data.</text>
</comment>
<accession>A0AAV1YEW5</accession>
<dbReference type="PANTHER" id="PTHR45496:SF15">
    <property type="entry name" value="CHAPERONE DNAJ-DOMAIN PROTEIN"/>
    <property type="match status" value="1"/>
</dbReference>
<name>A0AAV1YEW5_LUPLU</name>
<feature type="domain" description="J" evidence="1">
    <location>
        <begin position="69"/>
        <end position="137"/>
    </location>
</feature>
<dbReference type="InterPro" id="IPR001623">
    <property type="entry name" value="DnaJ_domain"/>
</dbReference>
<dbReference type="Proteomes" id="UP001497480">
    <property type="component" value="Unassembled WGS sequence"/>
</dbReference>
<dbReference type="EMBL" id="CAXHTB010000023">
    <property type="protein sequence ID" value="CAL0331543.1"/>
    <property type="molecule type" value="Genomic_DNA"/>
</dbReference>
<evidence type="ECO:0000259" key="1">
    <source>
        <dbReference type="PROSITE" id="PS50076"/>
    </source>
</evidence>
<dbReference type="CDD" id="cd06257">
    <property type="entry name" value="DnaJ"/>
    <property type="match status" value="1"/>
</dbReference>
<protein>
    <recommendedName>
        <fullName evidence="1">J domain-containing protein</fullName>
    </recommendedName>
</protein>
<dbReference type="AlphaFoldDB" id="A0AAV1YEW5"/>
<reference evidence="2 3" key="1">
    <citation type="submission" date="2024-03" db="EMBL/GenBank/DDBJ databases">
        <authorList>
            <person name="Martinez-Hernandez J."/>
        </authorList>
    </citation>
    <scope>NUCLEOTIDE SEQUENCE [LARGE SCALE GENOMIC DNA]</scope>
</reference>
<dbReference type="InterPro" id="IPR036869">
    <property type="entry name" value="J_dom_sf"/>
</dbReference>
<dbReference type="Pfam" id="PF00226">
    <property type="entry name" value="DnaJ"/>
    <property type="match status" value="1"/>
</dbReference>
<dbReference type="PANTHER" id="PTHR45496">
    <property type="entry name" value="CHAPERONE DNAJ-DOMAIN SUPERFAMILY PROTEIN"/>
    <property type="match status" value="1"/>
</dbReference>
<dbReference type="Gene3D" id="1.10.287.110">
    <property type="entry name" value="DnaJ domain"/>
    <property type="match status" value="1"/>
</dbReference>
<dbReference type="PROSITE" id="PS50076">
    <property type="entry name" value="DNAJ_2"/>
    <property type="match status" value="1"/>
</dbReference>
<dbReference type="SUPFAM" id="SSF46565">
    <property type="entry name" value="Chaperone J-domain"/>
    <property type="match status" value="1"/>
</dbReference>
<evidence type="ECO:0000313" key="3">
    <source>
        <dbReference type="Proteomes" id="UP001497480"/>
    </source>
</evidence>
<dbReference type="InterPro" id="IPR053052">
    <property type="entry name" value="Imprinting_Balance_Reg"/>
</dbReference>
<proteinExistence type="predicted"/>
<keyword evidence="3" id="KW-1185">Reference proteome</keyword>
<gene>
    <name evidence="2" type="ORF">LLUT_LOCUS32603</name>
</gene>
<sequence length="341" mass="38861">MDTPKGPGSENLIVACTTMLSYRRFSTCRDFATRIPRPDPNTSLSLDKIIAIADILSAADNRLPNNLPDHYSILLLRREDAARDRDLLTRQFKKLALLLDPTAAIKFPFSDEALTRVREAWHVLSDPKSRDLYHSQIGYQPPNPTFWTACPYCWNLFEYESKYEDCPLLCQSCGKAFHGVPVTAPVMDDDQMKEYYWCQASVPLRYRDKEENNDYMFLKTTHFDETNFVYISDDDDDDDVVGGSEGFGKNVGKEVWGEVRNQGFQFQGNAANSQVELEGNSGSGKKKMRMKTVARRGAENMMRSRQRGFRADNDLDLDEGEGDLEFTEADGDVFIGVRFDE</sequence>
<organism evidence="2 3">
    <name type="scientific">Lupinus luteus</name>
    <name type="common">European yellow lupine</name>
    <dbReference type="NCBI Taxonomy" id="3873"/>
    <lineage>
        <taxon>Eukaryota</taxon>
        <taxon>Viridiplantae</taxon>
        <taxon>Streptophyta</taxon>
        <taxon>Embryophyta</taxon>
        <taxon>Tracheophyta</taxon>
        <taxon>Spermatophyta</taxon>
        <taxon>Magnoliopsida</taxon>
        <taxon>eudicotyledons</taxon>
        <taxon>Gunneridae</taxon>
        <taxon>Pentapetalae</taxon>
        <taxon>rosids</taxon>
        <taxon>fabids</taxon>
        <taxon>Fabales</taxon>
        <taxon>Fabaceae</taxon>
        <taxon>Papilionoideae</taxon>
        <taxon>50 kb inversion clade</taxon>
        <taxon>genistoids sensu lato</taxon>
        <taxon>core genistoids</taxon>
        <taxon>Genisteae</taxon>
        <taxon>Lupinus</taxon>
    </lineage>
</organism>
<evidence type="ECO:0000313" key="2">
    <source>
        <dbReference type="EMBL" id="CAL0331543.1"/>
    </source>
</evidence>